<keyword evidence="3" id="KW-1185">Reference proteome</keyword>
<protein>
    <submittedName>
        <fullName evidence="2">Uncharacterized protein</fullName>
    </submittedName>
</protein>
<feature type="compositionally biased region" description="Low complexity" evidence="1">
    <location>
        <begin position="88"/>
        <end position="102"/>
    </location>
</feature>
<dbReference type="EMBL" id="CP108482">
    <property type="protein sequence ID" value="WUS61859.1"/>
    <property type="molecule type" value="Genomic_DNA"/>
</dbReference>
<gene>
    <name evidence="2" type="ORF">OG469_19095</name>
</gene>
<evidence type="ECO:0000313" key="3">
    <source>
        <dbReference type="Proteomes" id="UP001432014"/>
    </source>
</evidence>
<reference evidence="2 3" key="1">
    <citation type="submission" date="2022-10" db="EMBL/GenBank/DDBJ databases">
        <title>The complete genomes of actinobacterial strains from the NBC collection.</title>
        <authorList>
            <person name="Joergensen T.S."/>
            <person name="Alvarez Arevalo M."/>
            <person name="Sterndorff E.B."/>
            <person name="Faurdal D."/>
            <person name="Vuksanovic O."/>
            <person name="Mourched A.-S."/>
            <person name="Charusanti P."/>
            <person name="Shaw S."/>
            <person name="Blin K."/>
            <person name="Weber T."/>
        </authorList>
    </citation>
    <scope>NUCLEOTIDE SEQUENCE [LARGE SCALE GENOMIC DNA]</scope>
    <source>
        <strain evidence="2 3">NBC_01247</strain>
    </source>
</reference>
<feature type="region of interest" description="Disordered" evidence="1">
    <location>
        <begin position="30"/>
        <end position="111"/>
    </location>
</feature>
<proteinExistence type="predicted"/>
<dbReference type="Proteomes" id="UP001432014">
    <property type="component" value="Chromosome"/>
</dbReference>
<feature type="compositionally biased region" description="Basic and acidic residues" evidence="1">
    <location>
        <begin position="38"/>
        <end position="74"/>
    </location>
</feature>
<name>A0ABZ1WMI6_9ACTN</name>
<dbReference type="RefSeq" id="WP_329501452.1">
    <property type="nucleotide sequence ID" value="NZ_CP108460.1"/>
</dbReference>
<sequence length="111" mass="11782">MVSTSAGRDGGHDHTALDEIELAGELMIAATSSAGDRLPTERIDEVLLDRPDQPEAVHRPDAHRPDQHRPDQHRPAAHRPRTHPHGTAQAQAPDSAAGAVPRPGGPAPEEA</sequence>
<accession>A0ABZ1WMI6</accession>
<feature type="compositionally biased region" description="Basic residues" evidence="1">
    <location>
        <begin position="75"/>
        <end position="84"/>
    </location>
</feature>
<organism evidence="2 3">
    <name type="scientific">Kitasatospora herbaricolor</name>
    <dbReference type="NCBI Taxonomy" id="68217"/>
    <lineage>
        <taxon>Bacteria</taxon>
        <taxon>Bacillati</taxon>
        <taxon>Actinomycetota</taxon>
        <taxon>Actinomycetes</taxon>
        <taxon>Kitasatosporales</taxon>
        <taxon>Streptomycetaceae</taxon>
        <taxon>Kitasatospora</taxon>
    </lineage>
</organism>
<evidence type="ECO:0000313" key="2">
    <source>
        <dbReference type="EMBL" id="WUS61859.1"/>
    </source>
</evidence>
<evidence type="ECO:0000256" key="1">
    <source>
        <dbReference type="SAM" id="MobiDB-lite"/>
    </source>
</evidence>